<feature type="compositionally biased region" description="Polar residues" evidence="1">
    <location>
        <begin position="257"/>
        <end position="270"/>
    </location>
</feature>
<proteinExistence type="predicted"/>
<evidence type="ECO:0000313" key="3">
    <source>
        <dbReference type="EMBL" id="KAK2841734.1"/>
    </source>
</evidence>
<sequence>MEAAGGHGPGPPPIPLWIVEHMWAHRRADVQEVLDPSYWPDVDFQPPSLEDSWRLRVASARVYSIVKNRDVGNFERAMRFLETTYRLQPRLVAPIKHMKILFGLKTMVIMWMLREGRRRVDAVFKIIQFFPSKLPQYQDHCSQHEMFLMRKNHLDFKTLAQALVMDEVKLEDYMKKDMEKHYGEHYAQKVEERLLQYLHKLETVLPGDTYIDKLLRKSSPVTEEEKLLLDVIHRDSTAIATTLKKLLHCDFASFRQTTVSPSSENGSSPKTEPRPVEDKAPVGSQPEVFRCIEDAGPLTLESDRASDAVGHRPTKEDSGVAKGVEEEGGDRRKEDPGPSSTVHVRDRVFSPQFCSKHRRWVKSILQECPDECSQELQLQASVTSSPLLFQSSSSTSSSQDLTPSNLIPCLPEQQPPASQSSTQLPTPAQESQPTNPEDKRSSGSVGAGPPTEPVPQTSASRDALLPALWSPVVRLIDIGSVWQSCPNFKSDHFVWSKTKQAASPSRPQVSTSPHFCTSGNNASVSVQPEGVDPPKVSQDASNLGSCQTATPQTFSRLSRKFRRTFAAHRASQVSQRPPAGQAPTNIQISNRMSLSAKSSQQVVPQDSRKPPLRMQNANAFKSDTRLCSAVFSSGSDSSYLAVRLDNRVSPRQPTENIIWLSSRSHLRLSAQSQAVQSILLQPYVSLNRLSTQECYRVTKGRCLARCEAPVLRGSNDEKEDADCSFDPNTLYSSHSSSSDSEDWMDYDPDYRPGIKKKRLFLEYETARSLNHI</sequence>
<organism evidence="3 4">
    <name type="scientific">Channa striata</name>
    <name type="common">Snakehead murrel</name>
    <name type="synonym">Ophicephalus striatus</name>
    <dbReference type="NCBI Taxonomy" id="64152"/>
    <lineage>
        <taxon>Eukaryota</taxon>
        <taxon>Metazoa</taxon>
        <taxon>Chordata</taxon>
        <taxon>Craniata</taxon>
        <taxon>Vertebrata</taxon>
        <taxon>Euteleostomi</taxon>
        <taxon>Actinopterygii</taxon>
        <taxon>Neopterygii</taxon>
        <taxon>Teleostei</taxon>
        <taxon>Neoteleostei</taxon>
        <taxon>Acanthomorphata</taxon>
        <taxon>Anabantaria</taxon>
        <taxon>Anabantiformes</taxon>
        <taxon>Channoidei</taxon>
        <taxon>Channidae</taxon>
        <taxon>Channa</taxon>
    </lineage>
</organism>
<feature type="region of interest" description="Disordered" evidence="1">
    <location>
        <begin position="592"/>
        <end position="612"/>
    </location>
</feature>
<dbReference type="InterPro" id="IPR039098">
    <property type="entry name" value="TINF2"/>
</dbReference>
<dbReference type="AlphaFoldDB" id="A0AA88SQI4"/>
<feature type="domain" description="TERF1-interacting nuclear factor 2 N-terminal" evidence="2">
    <location>
        <begin position="64"/>
        <end position="206"/>
    </location>
</feature>
<dbReference type="Proteomes" id="UP001187415">
    <property type="component" value="Unassembled WGS sequence"/>
</dbReference>
<feature type="compositionally biased region" description="Low complexity" evidence="1">
    <location>
        <begin position="388"/>
        <end position="404"/>
    </location>
</feature>
<dbReference type="GO" id="GO:1904356">
    <property type="term" value="P:regulation of telomere maintenance via telomere lengthening"/>
    <property type="evidence" value="ECO:0007669"/>
    <property type="project" value="TreeGrafter"/>
</dbReference>
<feature type="compositionally biased region" description="Basic and acidic residues" evidence="1">
    <location>
        <begin position="271"/>
        <end position="280"/>
    </location>
</feature>
<dbReference type="GO" id="GO:0042162">
    <property type="term" value="F:telomeric DNA binding"/>
    <property type="evidence" value="ECO:0007669"/>
    <property type="project" value="TreeGrafter"/>
</dbReference>
<dbReference type="PANTHER" id="PTHR15512:SF0">
    <property type="entry name" value="TERF1-INTERACTING NUCLEAR FACTOR 2"/>
    <property type="match status" value="1"/>
</dbReference>
<comment type="caution">
    <text evidence="3">The sequence shown here is derived from an EMBL/GenBank/DDBJ whole genome shotgun (WGS) entry which is preliminary data.</text>
</comment>
<accession>A0AA88SQI4</accession>
<feature type="compositionally biased region" description="Basic and acidic residues" evidence="1">
    <location>
        <begin position="301"/>
        <end position="336"/>
    </location>
</feature>
<dbReference type="GO" id="GO:0016233">
    <property type="term" value="P:telomere capping"/>
    <property type="evidence" value="ECO:0007669"/>
    <property type="project" value="InterPro"/>
</dbReference>
<dbReference type="GO" id="GO:0070187">
    <property type="term" value="C:shelterin complex"/>
    <property type="evidence" value="ECO:0007669"/>
    <property type="project" value="InterPro"/>
</dbReference>
<protein>
    <recommendedName>
        <fullName evidence="2">TERF1-interacting nuclear factor 2 N-terminal domain-containing protein</fullName>
    </recommendedName>
</protein>
<dbReference type="InterPro" id="IPR029400">
    <property type="entry name" value="TINF2_N"/>
</dbReference>
<keyword evidence="4" id="KW-1185">Reference proteome</keyword>
<dbReference type="PANTHER" id="PTHR15512">
    <property type="entry name" value="TERF1-INTERACTING NUCLEAR FACTOR 2"/>
    <property type="match status" value="1"/>
</dbReference>
<name>A0AA88SQI4_CHASR</name>
<dbReference type="CDD" id="cd11657">
    <property type="entry name" value="TIN2_N"/>
    <property type="match status" value="1"/>
</dbReference>
<evidence type="ECO:0000259" key="2">
    <source>
        <dbReference type="Pfam" id="PF14973"/>
    </source>
</evidence>
<feature type="compositionally biased region" description="Polar residues" evidence="1">
    <location>
        <begin position="415"/>
        <end position="435"/>
    </location>
</feature>
<feature type="region of interest" description="Disordered" evidence="1">
    <location>
        <begin position="388"/>
        <end position="458"/>
    </location>
</feature>
<gene>
    <name evidence="3" type="ORF">Q5P01_011934</name>
</gene>
<evidence type="ECO:0000256" key="1">
    <source>
        <dbReference type="SAM" id="MobiDB-lite"/>
    </source>
</evidence>
<evidence type="ECO:0000313" key="4">
    <source>
        <dbReference type="Proteomes" id="UP001187415"/>
    </source>
</evidence>
<dbReference type="EMBL" id="JAUPFM010000009">
    <property type="protein sequence ID" value="KAK2841734.1"/>
    <property type="molecule type" value="Genomic_DNA"/>
</dbReference>
<feature type="region of interest" description="Disordered" evidence="1">
    <location>
        <begin position="301"/>
        <end position="343"/>
    </location>
</feature>
<feature type="compositionally biased region" description="Polar residues" evidence="1">
    <location>
        <begin position="592"/>
        <end position="604"/>
    </location>
</feature>
<reference evidence="3" key="1">
    <citation type="submission" date="2023-07" db="EMBL/GenBank/DDBJ databases">
        <title>Chromosome-level Genome Assembly of Striped Snakehead (Channa striata).</title>
        <authorList>
            <person name="Liu H."/>
        </authorList>
    </citation>
    <scope>NUCLEOTIDE SEQUENCE</scope>
    <source>
        <strain evidence="3">Gz</strain>
        <tissue evidence="3">Muscle</tissue>
    </source>
</reference>
<dbReference type="Pfam" id="PF14973">
    <property type="entry name" value="TINF2_N"/>
    <property type="match status" value="1"/>
</dbReference>
<feature type="region of interest" description="Disordered" evidence="1">
    <location>
        <begin position="529"/>
        <end position="549"/>
    </location>
</feature>
<feature type="compositionally biased region" description="Polar residues" evidence="1">
    <location>
        <begin position="538"/>
        <end position="549"/>
    </location>
</feature>
<feature type="region of interest" description="Disordered" evidence="1">
    <location>
        <begin position="257"/>
        <end position="288"/>
    </location>
</feature>